<dbReference type="PANTHER" id="PTHR30290">
    <property type="entry name" value="PERIPLASMIC BINDING COMPONENT OF ABC TRANSPORTER"/>
    <property type="match status" value="1"/>
</dbReference>
<dbReference type="Gene3D" id="3.40.190.10">
    <property type="entry name" value="Periplasmic binding protein-like II"/>
    <property type="match status" value="1"/>
</dbReference>
<dbReference type="EMBL" id="VGLS01000734">
    <property type="protein sequence ID" value="MBM3225944.1"/>
    <property type="molecule type" value="Genomic_DNA"/>
</dbReference>
<dbReference type="InterPro" id="IPR030678">
    <property type="entry name" value="Peptide/Ni-bd"/>
</dbReference>
<dbReference type="InterPro" id="IPR039424">
    <property type="entry name" value="SBP_5"/>
</dbReference>
<dbReference type="Proteomes" id="UP000712673">
    <property type="component" value="Unassembled WGS sequence"/>
</dbReference>
<dbReference type="InterPro" id="IPR000914">
    <property type="entry name" value="SBP_5_dom"/>
</dbReference>
<dbReference type="PANTHER" id="PTHR30290:SF9">
    <property type="entry name" value="OLIGOPEPTIDE-BINDING PROTEIN APPA"/>
    <property type="match status" value="1"/>
</dbReference>
<organism evidence="6 7">
    <name type="scientific">Tectimicrobiota bacterium</name>
    <dbReference type="NCBI Taxonomy" id="2528274"/>
    <lineage>
        <taxon>Bacteria</taxon>
        <taxon>Pseudomonadati</taxon>
        <taxon>Nitrospinota/Tectimicrobiota group</taxon>
        <taxon>Candidatus Tectimicrobiota</taxon>
    </lineage>
</organism>
<comment type="caution">
    <text evidence="6">The sequence shown here is derived from an EMBL/GenBank/DDBJ whole genome shotgun (WGS) entry which is preliminary data.</text>
</comment>
<evidence type="ECO:0000256" key="4">
    <source>
        <dbReference type="SAM" id="SignalP"/>
    </source>
</evidence>
<comment type="similarity">
    <text evidence="1">Belongs to the bacterial solute-binding protein 5 family.</text>
</comment>
<evidence type="ECO:0000256" key="2">
    <source>
        <dbReference type="ARBA" id="ARBA00022448"/>
    </source>
</evidence>
<evidence type="ECO:0000313" key="7">
    <source>
        <dbReference type="Proteomes" id="UP000712673"/>
    </source>
</evidence>
<evidence type="ECO:0000313" key="6">
    <source>
        <dbReference type="EMBL" id="MBM3225944.1"/>
    </source>
</evidence>
<name>A0A938B4D0_UNCTE</name>
<feature type="signal peptide" evidence="4">
    <location>
        <begin position="1"/>
        <end position="22"/>
    </location>
</feature>
<evidence type="ECO:0000256" key="1">
    <source>
        <dbReference type="ARBA" id="ARBA00005695"/>
    </source>
</evidence>
<reference evidence="6" key="1">
    <citation type="submission" date="2019-03" db="EMBL/GenBank/DDBJ databases">
        <title>Lake Tanganyika Metagenome-Assembled Genomes (MAGs).</title>
        <authorList>
            <person name="Tran P."/>
        </authorList>
    </citation>
    <scope>NUCLEOTIDE SEQUENCE</scope>
    <source>
        <strain evidence="6">K_DeepCast_65m_m2_066</strain>
    </source>
</reference>
<proteinExistence type="inferred from homology"/>
<dbReference type="Gene3D" id="3.90.76.10">
    <property type="entry name" value="Dipeptide-binding Protein, Domain 1"/>
    <property type="match status" value="1"/>
</dbReference>
<dbReference type="AlphaFoldDB" id="A0A938B4D0"/>
<dbReference type="PIRSF" id="PIRSF002741">
    <property type="entry name" value="MppA"/>
    <property type="match status" value="1"/>
</dbReference>
<accession>A0A938B4D0</accession>
<evidence type="ECO:0000259" key="5">
    <source>
        <dbReference type="Pfam" id="PF00496"/>
    </source>
</evidence>
<dbReference type="GO" id="GO:1904680">
    <property type="term" value="F:peptide transmembrane transporter activity"/>
    <property type="evidence" value="ECO:0007669"/>
    <property type="project" value="TreeGrafter"/>
</dbReference>
<dbReference type="CDD" id="cd00995">
    <property type="entry name" value="PBP2_NikA_DppA_OppA_like"/>
    <property type="match status" value="1"/>
</dbReference>
<keyword evidence="2" id="KW-0813">Transport</keyword>
<sequence length="543" mass="61240">MLSRLLSLCFGCLVLAWTAAIAAQDQKGTLIIALDTLGAQTMDPILEARAPHTHYQAPVFDSIVGFNYEKGGIGPGVAERWEMAPDGSHWTFYVRPGQKWHNGDPVTAEDVKFSLERTMSPESVSSSAAALRRNIQRIEVVNNQTVRVYTNGILPYFPESLSRAVFQEGQLMPKKYLETAGPEVFRKKPIGSGPWKFVRSVPGDRVEYEAVDYPHWRGTPHFKKMVIVLVPEESTRVAMVRTGEAHIASISPESIREVEKANMRVVSVPGTMQALFQFYGLYTPEFQQSPLTDVRVREAMSLAINRQQLIDHVMYGKATLPLPLSIFRYSVDIDIKRWETWSREALRYDPERAKQLLTDAGHPNGFAMTFVNTALPGTPFMTQIGEAVADFWSKIGIQVTIKNIEWGSYQPMMRGEQKGLAGTVSMFRAAGRPVAESRYHSGLAGKSEGHLFGEERHCATTCQEFERLHHAVITERDEAKRIEHTNRMIDFVAQTWIVVPILEGMGYWAINPKHVGAFRPLPGRHELGDVFERIPRSEQKSWQ</sequence>
<dbReference type="GO" id="GO:0030288">
    <property type="term" value="C:outer membrane-bounded periplasmic space"/>
    <property type="evidence" value="ECO:0007669"/>
    <property type="project" value="UniProtKB-ARBA"/>
</dbReference>
<dbReference type="Gene3D" id="3.10.105.10">
    <property type="entry name" value="Dipeptide-binding Protein, Domain 3"/>
    <property type="match status" value="1"/>
</dbReference>
<dbReference type="GO" id="GO:0043190">
    <property type="term" value="C:ATP-binding cassette (ABC) transporter complex"/>
    <property type="evidence" value="ECO:0007669"/>
    <property type="project" value="InterPro"/>
</dbReference>
<dbReference type="Pfam" id="PF00496">
    <property type="entry name" value="SBP_bac_5"/>
    <property type="match status" value="1"/>
</dbReference>
<feature type="domain" description="Solute-binding protein family 5" evidence="5">
    <location>
        <begin position="73"/>
        <end position="414"/>
    </location>
</feature>
<dbReference type="GO" id="GO:0015833">
    <property type="term" value="P:peptide transport"/>
    <property type="evidence" value="ECO:0007669"/>
    <property type="project" value="TreeGrafter"/>
</dbReference>
<gene>
    <name evidence="6" type="ORF">FJZ47_19405</name>
</gene>
<dbReference type="SUPFAM" id="SSF53850">
    <property type="entry name" value="Periplasmic binding protein-like II"/>
    <property type="match status" value="1"/>
</dbReference>
<protein>
    <submittedName>
        <fullName evidence="6">ABC transporter substrate-binding protein</fullName>
    </submittedName>
</protein>
<keyword evidence="3 4" id="KW-0732">Signal</keyword>
<feature type="chain" id="PRO_5037827455" evidence="4">
    <location>
        <begin position="23"/>
        <end position="543"/>
    </location>
</feature>
<evidence type="ECO:0000256" key="3">
    <source>
        <dbReference type="ARBA" id="ARBA00022729"/>
    </source>
</evidence>